<evidence type="ECO:0000313" key="1">
    <source>
        <dbReference type="EMBL" id="KAK0049064.1"/>
    </source>
</evidence>
<name>A0AAD8B6Y0_BIOPF</name>
<keyword evidence="2" id="KW-1185">Reference proteome</keyword>
<accession>A0AAD8B6Y0</accession>
<reference evidence="1" key="2">
    <citation type="submission" date="2023-04" db="EMBL/GenBank/DDBJ databases">
        <authorList>
            <person name="Bu L."/>
            <person name="Lu L."/>
            <person name="Laidemitt M.R."/>
            <person name="Zhang S.M."/>
            <person name="Mutuku M."/>
            <person name="Mkoji G."/>
            <person name="Steinauer M."/>
            <person name="Loker E.S."/>
        </authorList>
    </citation>
    <scope>NUCLEOTIDE SEQUENCE</scope>
    <source>
        <strain evidence="1">KasaAsao</strain>
        <tissue evidence="1">Whole Snail</tissue>
    </source>
</reference>
<protein>
    <submittedName>
        <fullName evidence="1">Uncharacterized protein</fullName>
    </submittedName>
</protein>
<dbReference type="AlphaFoldDB" id="A0AAD8B6Y0"/>
<evidence type="ECO:0000313" key="2">
    <source>
        <dbReference type="Proteomes" id="UP001233172"/>
    </source>
</evidence>
<sequence>MNDPKLLSDAETINRRPASNWCKPQTSIWFLTHGERSGCRNLPNFLHEARTRPDYSCFTNFDPDGTSFPPFPSSNIYYTYLPQFPEYQHQFPVPCFVPPPVNIGRYNYKPSQGIRQTNTISQSVRESK</sequence>
<comment type="caution">
    <text evidence="1">The sequence shown here is derived from an EMBL/GenBank/DDBJ whole genome shotgun (WGS) entry which is preliminary data.</text>
</comment>
<dbReference type="EMBL" id="JASAOG010000130">
    <property type="protein sequence ID" value="KAK0049064.1"/>
    <property type="molecule type" value="Genomic_DNA"/>
</dbReference>
<organism evidence="1 2">
    <name type="scientific">Biomphalaria pfeifferi</name>
    <name type="common">Bloodfluke planorb</name>
    <name type="synonym">Freshwater snail</name>
    <dbReference type="NCBI Taxonomy" id="112525"/>
    <lineage>
        <taxon>Eukaryota</taxon>
        <taxon>Metazoa</taxon>
        <taxon>Spiralia</taxon>
        <taxon>Lophotrochozoa</taxon>
        <taxon>Mollusca</taxon>
        <taxon>Gastropoda</taxon>
        <taxon>Heterobranchia</taxon>
        <taxon>Euthyneura</taxon>
        <taxon>Panpulmonata</taxon>
        <taxon>Hygrophila</taxon>
        <taxon>Lymnaeoidea</taxon>
        <taxon>Planorbidae</taxon>
        <taxon>Biomphalaria</taxon>
    </lineage>
</organism>
<dbReference type="Proteomes" id="UP001233172">
    <property type="component" value="Unassembled WGS sequence"/>
</dbReference>
<reference evidence="1" key="1">
    <citation type="journal article" date="2023" name="PLoS Negl. Trop. Dis.">
        <title>A genome sequence for Biomphalaria pfeifferi, the major vector snail for the human-infecting parasite Schistosoma mansoni.</title>
        <authorList>
            <person name="Bu L."/>
            <person name="Lu L."/>
            <person name="Laidemitt M.R."/>
            <person name="Zhang S.M."/>
            <person name="Mutuku M."/>
            <person name="Mkoji G."/>
            <person name="Steinauer M."/>
            <person name="Loker E.S."/>
        </authorList>
    </citation>
    <scope>NUCLEOTIDE SEQUENCE</scope>
    <source>
        <strain evidence="1">KasaAsao</strain>
    </source>
</reference>
<proteinExistence type="predicted"/>
<gene>
    <name evidence="1" type="ORF">Bpfe_021492</name>
</gene>